<keyword evidence="4 9" id="KW-0375">Hydrogen ion transport</keyword>
<dbReference type="SUPFAM" id="SSF161060">
    <property type="entry name" value="ATP synthase B chain-like"/>
    <property type="match status" value="1"/>
</dbReference>
<evidence type="ECO:0000256" key="5">
    <source>
        <dbReference type="ARBA" id="ARBA00022792"/>
    </source>
</evidence>
<comment type="function">
    <text evidence="9">Subunit b, of the mitochondrial membrane ATP synthase complex (F(1)F(0) ATP synthase or Complex V) that produces ATP from ADP in the presence of a proton gradient across the membrane which is generated by electron transport complexes of the respiratory chain. ATP synthase complex consist of a soluble F(1) head domain - the catalytic core - and a membrane F(1) domain - the membrane proton channel. These two domains are linked by a central stalk rotating inside the F(1) region and a stationary peripheral stalk. During catalysis, ATP synthesis in the catalytic domain of F(1) is coupled via a rotary mechanism of the central stalk subunits to proton translocation. In vivo, can only synthesize ATP although its ATP hydrolase activity can be activated artificially in vitro. Part of the complex F(0) domain. Part of the complex F(0) domain and the peripheric stalk, which acts as a stator to hold the catalytic alpha(3)beta(3) subcomplex and subunit a/ATP6 static relative to the rotary elements.</text>
</comment>
<comment type="subcellular location">
    <subcellularLocation>
        <location evidence="9">Mitochondrion</location>
    </subcellularLocation>
    <subcellularLocation>
        <location evidence="9">Mitochondrion inner membrane</location>
    </subcellularLocation>
</comment>
<evidence type="ECO:0000256" key="9">
    <source>
        <dbReference type="RuleBase" id="RU368017"/>
    </source>
</evidence>
<gene>
    <name evidence="10" type="ORF">CTOB1V02_LOCUS8240</name>
</gene>
<evidence type="ECO:0000256" key="3">
    <source>
        <dbReference type="ARBA" id="ARBA00022547"/>
    </source>
</evidence>
<dbReference type="GO" id="GO:0046933">
    <property type="term" value="F:proton-transporting ATP synthase activity, rotational mechanism"/>
    <property type="evidence" value="ECO:0007669"/>
    <property type="project" value="TreeGrafter"/>
</dbReference>
<keyword evidence="8 9" id="KW-0472">Membrane</keyword>
<sequence>MLSRLAFRVPTSTFVLCRVNNGSSSPLVARAMASSSLEKADKKEKVSKKEDDIKELFEKNIITGDPSLVIAPIEPIEDIYKVGPNYPSKTPKPERDLVNFPNVKIAEKCPPVRNEVLLSFFDAITLEVVTLTISLCAQVVLHFIPRSWFEFLYPKTGVSGGWVFLGGFLNFLLSKEWWVIEHEFYNGLSLLIIIYVAYTRFWPKAVEWGEEKQQLEVKKRRYIQEGNMEILRERLNDEKRIQEEARSQSMLFDAKRENVALQLETVFRQRQMEVFDQVKRRLDFQVEVQNAEGRIKQQHMVNWIVSQVQKALTPDLEKKALQQCLVDLKGLAAKA</sequence>
<evidence type="ECO:0000313" key="10">
    <source>
        <dbReference type="EMBL" id="CAD7230382.1"/>
    </source>
</evidence>
<evidence type="ECO:0000256" key="8">
    <source>
        <dbReference type="ARBA" id="ARBA00023136"/>
    </source>
</evidence>
<dbReference type="PANTHER" id="PTHR12733">
    <property type="entry name" value="MITOCHONDRIAL ATP SYNTHASE B CHAIN"/>
    <property type="match status" value="1"/>
</dbReference>
<evidence type="ECO:0000256" key="4">
    <source>
        <dbReference type="ARBA" id="ARBA00022781"/>
    </source>
</evidence>
<dbReference type="InterPro" id="IPR008688">
    <property type="entry name" value="ATP_synth_Bsub_B/MI25"/>
</dbReference>
<keyword evidence="5 9" id="KW-0999">Mitochondrion inner membrane</keyword>
<dbReference type="Pfam" id="PF05405">
    <property type="entry name" value="Mt_ATP-synt_B"/>
    <property type="match status" value="1"/>
</dbReference>
<dbReference type="OrthoDB" id="67388at2759"/>
<proteinExistence type="inferred from homology"/>
<keyword evidence="6 9" id="KW-0406">Ion transport</keyword>
<accession>A0A7R8WEV6</accession>
<organism evidence="10">
    <name type="scientific">Cyprideis torosa</name>
    <dbReference type="NCBI Taxonomy" id="163714"/>
    <lineage>
        <taxon>Eukaryota</taxon>
        <taxon>Metazoa</taxon>
        <taxon>Ecdysozoa</taxon>
        <taxon>Arthropoda</taxon>
        <taxon>Crustacea</taxon>
        <taxon>Oligostraca</taxon>
        <taxon>Ostracoda</taxon>
        <taxon>Podocopa</taxon>
        <taxon>Podocopida</taxon>
        <taxon>Cytherocopina</taxon>
        <taxon>Cytheroidea</taxon>
        <taxon>Cytherideidae</taxon>
        <taxon>Cyprideis</taxon>
    </lineage>
</organism>
<dbReference type="GO" id="GO:0005743">
    <property type="term" value="C:mitochondrial inner membrane"/>
    <property type="evidence" value="ECO:0007669"/>
    <property type="project" value="UniProtKB-SubCell"/>
</dbReference>
<comment type="subunit">
    <text evidence="9">F-type ATPases have 2 components, CF(1) - the catalytic core - and CF(0) - the membrane proton channel. CF(1) and CF(0) have multiple subunits.</text>
</comment>
<keyword evidence="3 9" id="KW-0138">CF(0)</keyword>
<keyword evidence="7 9" id="KW-0496">Mitochondrion</keyword>
<comment type="similarity">
    <text evidence="1 9">Belongs to the eukaryotic ATPase B chain family.</text>
</comment>
<dbReference type="AlphaFoldDB" id="A0A7R8WEV6"/>
<evidence type="ECO:0000256" key="6">
    <source>
        <dbReference type="ARBA" id="ARBA00023065"/>
    </source>
</evidence>
<evidence type="ECO:0000256" key="2">
    <source>
        <dbReference type="ARBA" id="ARBA00022448"/>
    </source>
</evidence>
<dbReference type="InterPro" id="IPR013837">
    <property type="entry name" value="ATP_synth_F0_suB"/>
</dbReference>
<name>A0A7R8WEV6_9CRUS</name>
<protein>
    <recommendedName>
        <fullName evidence="9">ATP synthase subunit b</fullName>
    </recommendedName>
</protein>
<dbReference type="PANTHER" id="PTHR12733:SF3">
    <property type="entry name" value="ATP SYNTHASE F(0) COMPLEX SUBUNIT B1, MITOCHONDRIAL"/>
    <property type="match status" value="1"/>
</dbReference>
<dbReference type="EMBL" id="OB662645">
    <property type="protein sequence ID" value="CAD7230382.1"/>
    <property type="molecule type" value="Genomic_DNA"/>
</dbReference>
<keyword evidence="2 9" id="KW-0813">Transport</keyword>
<evidence type="ECO:0000256" key="7">
    <source>
        <dbReference type="ARBA" id="ARBA00023128"/>
    </source>
</evidence>
<dbReference type="Gene3D" id="1.20.5.2210">
    <property type="match status" value="1"/>
</dbReference>
<dbReference type="GO" id="GO:0045259">
    <property type="term" value="C:proton-transporting ATP synthase complex"/>
    <property type="evidence" value="ECO:0007669"/>
    <property type="project" value="UniProtKB-KW"/>
</dbReference>
<reference evidence="10" key="1">
    <citation type="submission" date="2020-11" db="EMBL/GenBank/DDBJ databases">
        <authorList>
            <person name="Tran Van P."/>
        </authorList>
    </citation>
    <scope>NUCLEOTIDE SEQUENCE</scope>
</reference>
<evidence type="ECO:0000256" key="1">
    <source>
        <dbReference type="ARBA" id="ARBA00007479"/>
    </source>
</evidence>